<dbReference type="GO" id="GO:0000166">
    <property type="term" value="F:nucleotide binding"/>
    <property type="evidence" value="ECO:0007669"/>
    <property type="project" value="UniProtKB-KW"/>
</dbReference>
<organism evidence="6 7">
    <name type="scientific">Arachis duranensis</name>
    <name type="common">Wild peanut</name>
    <dbReference type="NCBI Taxonomy" id="130453"/>
    <lineage>
        <taxon>Eukaryota</taxon>
        <taxon>Viridiplantae</taxon>
        <taxon>Streptophyta</taxon>
        <taxon>Embryophyta</taxon>
        <taxon>Tracheophyta</taxon>
        <taxon>Spermatophyta</taxon>
        <taxon>Magnoliopsida</taxon>
        <taxon>eudicotyledons</taxon>
        <taxon>Gunneridae</taxon>
        <taxon>Pentapetalae</taxon>
        <taxon>rosids</taxon>
        <taxon>fabids</taxon>
        <taxon>Fabales</taxon>
        <taxon>Fabaceae</taxon>
        <taxon>Papilionoideae</taxon>
        <taxon>50 kb inversion clade</taxon>
        <taxon>dalbergioids sensu lato</taxon>
        <taxon>Dalbergieae</taxon>
        <taxon>Pterocarpus clade</taxon>
        <taxon>Arachis</taxon>
    </lineage>
</organism>
<evidence type="ECO:0000256" key="2">
    <source>
        <dbReference type="ARBA" id="ARBA00022741"/>
    </source>
</evidence>
<dbReference type="InterPro" id="IPR041118">
    <property type="entry name" value="Rx_N"/>
</dbReference>
<evidence type="ECO:0000313" key="6">
    <source>
        <dbReference type="Proteomes" id="UP000515211"/>
    </source>
</evidence>
<accession>A0A6P5N5T3</accession>
<protein>
    <submittedName>
        <fullName evidence="8">Uncharacterized protein LOC107478160 isoform X2</fullName>
    </submittedName>
    <submittedName>
        <fullName evidence="7">Uncharacterized protein LOC127739588 isoform X2</fullName>
    </submittedName>
</protein>
<dbReference type="Proteomes" id="UP000515211">
    <property type="component" value="Chromosome 1"/>
</dbReference>
<name>A0A6P5N5T3_ARADU</name>
<keyword evidence="4" id="KW-1133">Transmembrane helix</keyword>
<evidence type="ECO:0000313" key="8">
    <source>
        <dbReference type="RefSeq" id="XP_052109750.1"/>
    </source>
</evidence>
<dbReference type="GeneID" id="127739588"/>
<gene>
    <name evidence="7" type="primary">LOC127739588</name>
    <name evidence="8" type="synonym">LOC107478160</name>
</gene>
<dbReference type="KEGG" id="adu:127739588"/>
<dbReference type="AlphaFoldDB" id="A0A6P5N5T3"/>
<keyword evidence="4" id="KW-0472">Membrane</keyword>
<reference evidence="6" key="1">
    <citation type="journal article" date="2016" name="Nat. Genet.">
        <title>The genome sequences of Arachis duranensis and Arachis ipaensis, the diploid ancestors of cultivated peanut.</title>
        <authorList>
            <person name="Bertioli D.J."/>
            <person name="Cannon S.B."/>
            <person name="Froenicke L."/>
            <person name="Huang G."/>
            <person name="Farmer A.D."/>
            <person name="Cannon E.K."/>
            <person name="Liu X."/>
            <person name="Gao D."/>
            <person name="Clevenger J."/>
            <person name="Dash S."/>
            <person name="Ren L."/>
            <person name="Moretzsohn M.C."/>
            <person name="Shirasawa K."/>
            <person name="Huang W."/>
            <person name="Vidigal B."/>
            <person name="Abernathy B."/>
            <person name="Chu Y."/>
            <person name="Niederhuth C.E."/>
            <person name="Umale P."/>
            <person name="Araujo A.C."/>
            <person name="Kozik A."/>
            <person name="Kim K.D."/>
            <person name="Burow M.D."/>
            <person name="Varshney R.K."/>
            <person name="Wang X."/>
            <person name="Zhang X."/>
            <person name="Barkley N."/>
            <person name="Guimaraes P.M."/>
            <person name="Isobe S."/>
            <person name="Guo B."/>
            <person name="Liao B."/>
            <person name="Stalker H.T."/>
            <person name="Schmitz R.J."/>
            <person name="Scheffler B.E."/>
            <person name="Leal-Bertioli S.C."/>
            <person name="Xun X."/>
            <person name="Jackson S.A."/>
            <person name="Michelmore R."/>
            <person name="Ozias-Akins P."/>
        </authorList>
    </citation>
    <scope>NUCLEOTIDE SEQUENCE [LARGE SCALE GENOMIC DNA]</scope>
    <source>
        <strain evidence="6">cv. V14167</strain>
    </source>
</reference>
<dbReference type="RefSeq" id="XP_052109750.1">
    <property type="nucleotide sequence ID" value="XM_052253790.1"/>
</dbReference>
<reference evidence="7 8" key="2">
    <citation type="submission" date="2025-04" db="UniProtKB">
        <authorList>
            <consortium name="RefSeq"/>
        </authorList>
    </citation>
    <scope>IDENTIFICATION</scope>
    <source>
        <tissue evidence="7 8">Whole plant</tissue>
    </source>
</reference>
<dbReference type="Pfam" id="PF18052">
    <property type="entry name" value="Rx_N"/>
    <property type="match status" value="1"/>
</dbReference>
<keyword evidence="3" id="KW-0611">Plant defense</keyword>
<dbReference type="Gene3D" id="1.20.5.4130">
    <property type="match status" value="1"/>
</dbReference>
<keyword evidence="6" id="KW-1185">Reference proteome</keyword>
<evidence type="ECO:0000313" key="7">
    <source>
        <dbReference type="RefSeq" id="XP_020992702.1"/>
    </source>
</evidence>
<evidence type="ECO:0000259" key="5">
    <source>
        <dbReference type="Pfam" id="PF18052"/>
    </source>
</evidence>
<dbReference type="RefSeq" id="XP_020992702.1">
    <property type="nucleotide sequence ID" value="XM_021137043.2"/>
</dbReference>
<evidence type="ECO:0000256" key="4">
    <source>
        <dbReference type="SAM" id="Phobius"/>
    </source>
</evidence>
<feature type="domain" description="Disease resistance N-terminal" evidence="5">
    <location>
        <begin position="13"/>
        <end position="100"/>
    </location>
</feature>
<evidence type="ECO:0000256" key="3">
    <source>
        <dbReference type="ARBA" id="ARBA00022821"/>
    </source>
</evidence>
<keyword evidence="1" id="KW-0677">Repeat</keyword>
<keyword evidence="2" id="KW-0547">Nucleotide-binding</keyword>
<evidence type="ECO:0000256" key="1">
    <source>
        <dbReference type="ARBA" id="ARBA00022737"/>
    </source>
</evidence>
<dbReference type="GO" id="GO:0006952">
    <property type="term" value="P:defense response"/>
    <property type="evidence" value="ECO:0007669"/>
    <property type="project" value="UniProtKB-KW"/>
</dbReference>
<feature type="transmembrane region" description="Helical" evidence="4">
    <location>
        <begin position="148"/>
        <end position="169"/>
    </location>
</feature>
<keyword evidence="4" id="KW-0812">Transmembrane</keyword>
<proteinExistence type="predicted"/>
<sequence length="194" mass="22071">MATVVGEALLSAAVEALVGKISIEISEFYRSKNLDESLLKKLNVMLLSLHAFLNDAEEKQISNPAVKAWMDQLTQALFDADDLIDDIATEALRRKVEARFHQTVTAKMQKVLSSPFKWPYREINSKMQKLFERALCRESTQPSIGKRWSLAMFGVQHLQILLLMILLFVGEMMKNRILKSTCCQKMLLLIVAVK</sequence>